<comment type="similarity">
    <text evidence="2">Belongs to the glycosyl hydrolase 73 family.</text>
</comment>
<dbReference type="SMART" id="SM00047">
    <property type="entry name" value="LYZ2"/>
    <property type="match status" value="1"/>
</dbReference>
<dbReference type="Gene3D" id="2.30.30.170">
    <property type="match status" value="8"/>
</dbReference>
<keyword evidence="5" id="KW-0378">Hydrolase</keyword>
<dbReference type="InterPro" id="IPR002901">
    <property type="entry name" value="MGlyc_endo_b_GlcNAc-like_dom"/>
</dbReference>
<dbReference type="Pfam" id="PF01832">
    <property type="entry name" value="Glucosaminidase"/>
    <property type="match status" value="1"/>
</dbReference>
<evidence type="ECO:0000256" key="1">
    <source>
        <dbReference type="ARBA" id="ARBA00004613"/>
    </source>
</evidence>
<dbReference type="GO" id="GO:0004040">
    <property type="term" value="F:amidase activity"/>
    <property type="evidence" value="ECO:0007669"/>
    <property type="project" value="InterPro"/>
</dbReference>
<reference evidence="10 11" key="1">
    <citation type="journal article" date="2020" name="Biotechnol. Biofuels">
        <title>New insights from the biogas microbiome by comprehensive genome-resolved metagenomics of nearly 1600 species originating from multiple anaerobic digesters.</title>
        <authorList>
            <person name="Campanaro S."/>
            <person name="Treu L."/>
            <person name="Rodriguez-R L.M."/>
            <person name="Kovalovszki A."/>
            <person name="Ziels R.M."/>
            <person name="Maus I."/>
            <person name="Zhu X."/>
            <person name="Kougias P.G."/>
            <person name="Basile A."/>
            <person name="Luo G."/>
            <person name="Schluter A."/>
            <person name="Konstantinidis K.T."/>
            <person name="Angelidaki I."/>
        </authorList>
    </citation>
    <scope>NUCLEOTIDE SEQUENCE [LARGE SCALE GENOMIC DNA]</scope>
    <source>
        <strain evidence="10">AS23ysBPME_34</strain>
    </source>
</reference>
<comment type="subcellular location">
    <subcellularLocation>
        <location evidence="1">Secreted</location>
    </subcellularLocation>
</comment>
<dbReference type="PROSITE" id="PS51780">
    <property type="entry name" value="GW"/>
    <property type="match status" value="1"/>
</dbReference>
<keyword evidence="6" id="KW-0961">Cell wall biogenesis/degradation</keyword>
<dbReference type="Gene3D" id="2.30.30.40">
    <property type="entry name" value="SH3 Domains"/>
    <property type="match status" value="1"/>
</dbReference>
<feature type="signal peptide" evidence="8">
    <location>
        <begin position="1"/>
        <end position="24"/>
    </location>
</feature>
<proteinExistence type="inferred from homology"/>
<evidence type="ECO:0000256" key="2">
    <source>
        <dbReference type="ARBA" id="ARBA00010266"/>
    </source>
</evidence>
<dbReference type="GO" id="GO:0005576">
    <property type="term" value="C:extracellular region"/>
    <property type="evidence" value="ECO:0007669"/>
    <property type="project" value="UniProtKB-SubCell"/>
</dbReference>
<dbReference type="RefSeq" id="WP_276649053.1">
    <property type="nucleotide sequence ID" value="NZ_JAAYSM010000261.1"/>
</dbReference>
<dbReference type="InterPro" id="IPR025987">
    <property type="entry name" value="GW_dom"/>
</dbReference>
<evidence type="ECO:0000256" key="7">
    <source>
        <dbReference type="SAM" id="MobiDB-lite"/>
    </source>
</evidence>
<evidence type="ECO:0000256" key="4">
    <source>
        <dbReference type="ARBA" id="ARBA00022729"/>
    </source>
</evidence>
<dbReference type="GO" id="GO:0071555">
    <property type="term" value="P:cell wall organization"/>
    <property type="evidence" value="ECO:0007669"/>
    <property type="project" value="UniProtKB-KW"/>
</dbReference>
<accession>A0A7X8C4D8</accession>
<evidence type="ECO:0000259" key="9">
    <source>
        <dbReference type="PROSITE" id="PS51780"/>
    </source>
</evidence>
<evidence type="ECO:0000256" key="8">
    <source>
        <dbReference type="SAM" id="SignalP"/>
    </source>
</evidence>
<evidence type="ECO:0000313" key="11">
    <source>
        <dbReference type="Proteomes" id="UP000541058"/>
    </source>
</evidence>
<feature type="domain" description="GW" evidence="9">
    <location>
        <begin position="206"/>
        <end position="280"/>
    </location>
</feature>
<dbReference type="Pfam" id="PF13457">
    <property type="entry name" value="GW"/>
    <property type="match status" value="8"/>
</dbReference>
<sequence>MRKIATVLVMLLILSSVAPYGVLASDLETNNEITLEVNQENEQEIIEEKDTKEHLDETQNSTEIINDEENTDEEQIIEKKTDKQISSEEDKKEEEIVTPQGESEKVEPNEEAMSISSFSSLSIPNATPTSRLGHIRNRNVKIYSSLENNSSFEVAGAKYTNAVYYIKSQSQLNGELYYLISTSPSSTRGVVGWVQASDLSTHSHVGIDKASKTFYIKGNGKSYDTAWGGSKNLVYDLSKYKDHIFNVHLTEKVGNNTWYRGTLAGKTVWIHSSYLSSNIGNSTSRLGHIRNRNVKIYSSLGDNASFVTAGSTYTNAVYYIKSQSRVNGELYYLLSTSPSISRGVVGWAQASDLSTYSHVGVDKNAKTFYIKGSGKSYNKAWGGSKDMVYDLSHYKDHQFRVHLTEKVGNETWYRGTLNGKTVWIHSSYLVSSGGSSTSRLGHIRNRNVKIYSSLENDSSFEVAGPTYTNAVYYIKSQSRKNGELYYLISTSPSNSRGLVGWVKASDLSTHSHVGVDNTAKTLYFKGTGKAYRKAWGGSKDMVHSDMSQYAYQEFKVNLTEKVGNNTWYRGVFNGDTIWLHSSYVTTKTESTTSRLGHIRNGRVKIYPTLGQESSAFEAGSQYTNAVYYIKKQAKIDGQIFYLISTSPSSTRGVVGWTKAEDLSTNRHVTIDNTEKIFYFTGKGQAYSKAWGGRKDSVIDDMGPFANEIFHVHLTEHVGNNTWYRGSFNGNTIWLHSSYVRDSVTKYSNYPQSLSQIVDIQLSASSPPQTDKYRNLPAYVHSSLISKDGSDYVINANSVRVRSGALTNSHIYATFNKGRKVSVLGQTTGSVVSGSNLWYQIALGAWRLPTKSDLTQYVDPSLQDPFQFLVLSEPAGATASVLNRHFSSSGVLNNKGSKFIEASRKHGVNEVYLVSHAILESNNGRSALATGVEVGRNSNGSPVLVNSTNKNKLTDIKTVYNMYGIGAIDSAPLEGGAKRAYNEGWTSVDLAIVEGAQFVSDSFFRRGQDTLYKMRWNPANPGSYQYATDIGWAAKQISRMKTIYDQIDNPSMMFDIPVYR</sequence>
<organism evidence="10 11">
    <name type="scientific">Globicatella sulfidifaciens</name>
    <dbReference type="NCBI Taxonomy" id="136093"/>
    <lineage>
        <taxon>Bacteria</taxon>
        <taxon>Bacillati</taxon>
        <taxon>Bacillota</taxon>
        <taxon>Bacilli</taxon>
        <taxon>Lactobacillales</taxon>
        <taxon>Aerococcaceae</taxon>
        <taxon>Globicatella</taxon>
    </lineage>
</organism>
<feature type="chain" id="PRO_5030745398" evidence="8">
    <location>
        <begin position="25"/>
        <end position="1059"/>
    </location>
</feature>
<dbReference type="EMBL" id="JAAYSM010000261">
    <property type="protein sequence ID" value="NLJ18770.1"/>
    <property type="molecule type" value="Genomic_DNA"/>
</dbReference>
<evidence type="ECO:0000256" key="3">
    <source>
        <dbReference type="ARBA" id="ARBA00022525"/>
    </source>
</evidence>
<dbReference type="AlphaFoldDB" id="A0A7X8C4D8"/>
<feature type="compositionally biased region" description="Basic and acidic residues" evidence="7">
    <location>
        <begin position="76"/>
        <end position="95"/>
    </location>
</feature>
<name>A0A7X8C4D8_9LACT</name>
<dbReference type="InterPro" id="IPR038200">
    <property type="entry name" value="GW_dom_sf"/>
</dbReference>
<evidence type="ECO:0000256" key="6">
    <source>
        <dbReference type="ARBA" id="ARBA00023316"/>
    </source>
</evidence>
<keyword evidence="4 8" id="KW-0732">Signal</keyword>
<feature type="compositionally biased region" description="Acidic residues" evidence="7">
    <location>
        <begin position="65"/>
        <end position="75"/>
    </location>
</feature>
<dbReference type="Gene3D" id="1.10.530.10">
    <property type="match status" value="1"/>
</dbReference>
<keyword evidence="3" id="KW-0964">Secreted</keyword>
<comment type="caution">
    <text evidence="10">The sequence shown here is derived from an EMBL/GenBank/DDBJ whole genome shotgun (WGS) entry which is preliminary data.</text>
</comment>
<feature type="region of interest" description="Disordered" evidence="7">
    <location>
        <begin position="49"/>
        <end position="110"/>
    </location>
</feature>
<dbReference type="Proteomes" id="UP000541058">
    <property type="component" value="Unassembled WGS sequence"/>
</dbReference>
<gene>
    <name evidence="10" type="ORF">GX355_07885</name>
</gene>
<protein>
    <submittedName>
        <fullName evidence="10">Mannosyl-glycoprotein endo-beta-N-acetylglucosamidase</fullName>
    </submittedName>
</protein>
<evidence type="ECO:0000256" key="5">
    <source>
        <dbReference type="ARBA" id="ARBA00022801"/>
    </source>
</evidence>
<evidence type="ECO:0000313" key="10">
    <source>
        <dbReference type="EMBL" id="NLJ18770.1"/>
    </source>
</evidence>